<name>A0A7J6PIX6_PEROL</name>
<keyword evidence="1" id="KW-0812">Transmembrane</keyword>
<feature type="transmembrane region" description="Helical" evidence="1">
    <location>
        <begin position="124"/>
        <end position="145"/>
    </location>
</feature>
<organism evidence="2 3">
    <name type="scientific">Perkinsus olseni</name>
    <name type="common">Perkinsus atlanticus</name>
    <dbReference type="NCBI Taxonomy" id="32597"/>
    <lineage>
        <taxon>Eukaryota</taxon>
        <taxon>Sar</taxon>
        <taxon>Alveolata</taxon>
        <taxon>Perkinsozoa</taxon>
        <taxon>Perkinsea</taxon>
        <taxon>Perkinsida</taxon>
        <taxon>Perkinsidae</taxon>
        <taxon>Perkinsus</taxon>
    </lineage>
</organism>
<evidence type="ECO:0000313" key="2">
    <source>
        <dbReference type="EMBL" id="KAF4696085.1"/>
    </source>
</evidence>
<reference evidence="2 3" key="1">
    <citation type="submission" date="2020-04" db="EMBL/GenBank/DDBJ databases">
        <title>Perkinsus olseni comparative genomics.</title>
        <authorList>
            <person name="Bogema D.R."/>
        </authorList>
    </citation>
    <scope>NUCLEOTIDE SEQUENCE [LARGE SCALE GENOMIC DNA]</scope>
    <source>
        <strain evidence="2">00978-12</strain>
    </source>
</reference>
<sequence>MMLGLSRRALGPALIRPLYQRGVVAASGNTFRTTIPTGWSNGVRGFASMPPAKPSNSLTPVNDSVEKFTQKVSTTGLLPACKSKIAEVTNKSAIFEISVGVVVAQYKQIFLSLMRNIFQSFRPLLITVIMGNVLKMAAFLLQIPIGFYSIFMFECFYGIFQLGLSFVFVCFFHNDMSMQSRTLMVCIIANRGDDAVVGGGLGQPPFILPTLAMDPPDCINRSLGYPLPSDNCYFVRVNGTLVNPGLLIQSPLYPNTRPWPANLELFVVLTTASPTPVDIGAFGQGSTPFKLDLLSGITVEVLYYVPLFWRLRNGTKTKDGFEMELPVYLNATVTVPYMGQVVTGQANQSALAFVSTTGSPHLLLSSVLVEGTAGTLSAKVSMFVEMSSITLIHWHFVSRMNIDITGYKDGLRIQYKKEIPLFSKSL</sequence>
<protein>
    <submittedName>
        <fullName evidence="2">Uncharacterized protein</fullName>
    </submittedName>
</protein>
<dbReference type="Proteomes" id="UP000541610">
    <property type="component" value="Unassembled WGS sequence"/>
</dbReference>
<dbReference type="OrthoDB" id="10349135at2759"/>
<gene>
    <name evidence="2" type="ORF">FOZ60_002314</name>
</gene>
<keyword evidence="1" id="KW-0472">Membrane</keyword>
<proteinExistence type="predicted"/>
<dbReference type="EMBL" id="JABANP010000014">
    <property type="protein sequence ID" value="KAF4696085.1"/>
    <property type="molecule type" value="Genomic_DNA"/>
</dbReference>
<comment type="caution">
    <text evidence="2">The sequence shown here is derived from an EMBL/GenBank/DDBJ whole genome shotgun (WGS) entry which is preliminary data.</text>
</comment>
<dbReference type="AlphaFoldDB" id="A0A7J6PIX6"/>
<evidence type="ECO:0000256" key="1">
    <source>
        <dbReference type="SAM" id="Phobius"/>
    </source>
</evidence>
<feature type="transmembrane region" description="Helical" evidence="1">
    <location>
        <begin position="151"/>
        <end position="172"/>
    </location>
</feature>
<evidence type="ECO:0000313" key="3">
    <source>
        <dbReference type="Proteomes" id="UP000541610"/>
    </source>
</evidence>
<accession>A0A7J6PIX6</accession>
<keyword evidence="1" id="KW-1133">Transmembrane helix</keyword>